<dbReference type="Proteomes" id="UP001231197">
    <property type="component" value="Unassembled WGS sequence"/>
</dbReference>
<dbReference type="RefSeq" id="WP_290207466.1">
    <property type="nucleotide sequence ID" value="NZ_JASDDK010000005.1"/>
</dbReference>
<organism evidence="10 11">
    <name type="scientific">Winogradskyella bathintestinalis</name>
    <dbReference type="NCBI Taxonomy" id="3035208"/>
    <lineage>
        <taxon>Bacteria</taxon>
        <taxon>Pseudomonadati</taxon>
        <taxon>Bacteroidota</taxon>
        <taxon>Flavobacteriia</taxon>
        <taxon>Flavobacteriales</taxon>
        <taxon>Flavobacteriaceae</taxon>
        <taxon>Winogradskyella</taxon>
    </lineage>
</organism>
<keyword evidence="6" id="KW-0680">Restriction system</keyword>
<reference evidence="10 11" key="1">
    <citation type="journal article" date="2023" name="Int. J. Syst. Evol. Microbiol.">
        <title>Winogradskyella bathintestinalis sp. nov., isolated from the intestine of the deep-sea loosejaw dragonfish, Malacosteus niger.</title>
        <authorList>
            <person name="Uniacke-Lowe S."/>
            <person name="Johnson C.N."/>
            <person name="Stanton C."/>
            <person name="Hill C."/>
            <person name="Ross P."/>
        </authorList>
    </citation>
    <scope>NUCLEOTIDE SEQUENCE [LARGE SCALE GENOMIC DNA]</scope>
    <source>
        <strain evidence="10 11">APC 3343</strain>
    </source>
</reference>
<comment type="caution">
    <text evidence="10">The sequence shown here is derived from an EMBL/GenBank/DDBJ whole genome shotgun (WGS) entry which is preliminary data.</text>
</comment>
<dbReference type="Gene3D" id="1.20.1260.30">
    <property type="match status" value="1"/>
</dbReference>
<evidence type="ECO:0000313" key="10">
    <source>
        <dbReference type="EMBL" id="MDN3493791.1"/>
    </source>
</evidence>
<gene>
    <name evidence="10" type="ORF">QMA06_13780</name>
</gene>
<protein>
    <recommendedName>
        <fullName evidence="2">site-specific DNA-methyltransferase (adenine-specific)</fullName>
        <ecNumber evidence="2">2.1.1.72</ecNumber>
    </recommendedName>
</protein>
<dbReference type="PRINTS" id="PR00507">
    <property type="entry name" value="N12N6MTFRASE"/>
</dbReference>
<evidence type="ECO:0000313" key="11">
    <source>
        <dbReference type="Proteomes" id="UP001231197"/>
    </source>
</evidence>
<dbReference type="InterPro" id="IPR051537">
    <property type="entry name" value="DNA_Adenine_Mtase"/>
</dbReference>
<keyword evidence="3 10" id="KW-0489">Methyltransferase</keyword>
<sequence length="528" mass="61590">MLTTEIKSKIQSLWDRLWAGGLANPITAIEQISFLLFMRRLENINEGVLIKDNDKLKWSKFKELEGSELVDRVKNEVFEFIKHDLSKEDEPFSKAMRDATFSINNPLLLKEAINYIEEIYVEIEKQENKHQHFQDIQGDVYEYLLKQTNEAGKNGQFRTPRHIIQMMTELLDPKIDGKICDLTSGSSGFLVGAFQYLLKENSSFKEIDENGLEKGLDGDLLSKNDLKDLNEDTFYGFDIDQTMVRIGTMNLIMHGITKPNIKYINSLSDEYENEFQEFIVEKDEFIPKLKYPIDRVGEGEFKYVLANPPFSGKLNSERVSKTLNRIYDLKSKSRQTELLFLERIVYMLELEGKAAVIVPEGVLFNASKAYKKTREIILKDCKLEAVISLPSGVFQPYTGVKTSILLFTKKQFLSDEYNTEKVWFYGMESDGYSLDSNRKRIKNDNSLIKSIEIFKKRNNSKQEDRKFKHFFVPIQDIVDNGYELNYNLYKEFEYEEEKYEPPIKLLKKLRELENDISDGINNLIEDIK</sequence>
<evidence type="ECO:0000256" key="2">
    <source>
        <dbReference type="ARBA" id="ARBA00011900"/>
    </source>
</evidence>
<dbReference type="InterPro" id="IPR029063">
    <property type="entry name" value="SAM-dependent_MTases_sf"/>
</dbReference>
<dbReference type="EC" id="2.1.1.72" evidence="2"/>
<keyword evidence="4" id="KW-0808">Transferase</keyword>
<comment type="similarity">
    <text evidence="1">Belongs to the N(4)/N(6)-methyltransferase family.</text>
</comment>
<feature type="domain" description="N6 adenine-specific DNA methyltransferase N-terminal" evidence="9">
    <location>
        <begin position="6"/>
        <end position="115"/>
    </location>
</feature>
<dbReference type="InterPro" id="IPR038333">
    <property type="entry name" value="T1MK-like_N_sf"/>
</dbReference>
<dbReference type="PANTHER" id="PTHR42933:SF3">
    <property type="entry name" value="TYPE I RESTRICTION ENZYME MJAVIII METHYLASE SUBUNIT"/>
    <property type="match status" value="1"/>
</dbReference>
<evidence type="ECO:0000259" key="8">
    <source>
        <dbReference type="Pfam" id="PF02384"/>
    </source>
</evidence>
<comment type="catalytic activity">
    <reaction evidence="7">
        <text>a 2'-deoxyadenosine in DNA + S-adenosyl-L-methionine = an N(6)-methyl-2'-deoxyadenosine in DNA + S-adenosyl-L-homocysteine + H(+)</text>
        <dbReference type="Rhea" id="RHEA:15197"/>
        <dbReference type="Rhea" id="RHEA-COMP:12418"/>
        <dbReference type="Rhea" id="RHEA-COMP:12419"/>
        <dbReference type="ChEBI" id="CHEBI:15378"/>
        <dbReference type="ChEBI" id="CHEBI:57856"/>
        <dbReference type="ChEBI" id="CHEBI:59789"/>
        <dbReference type="ChEBI" id="CHEBI:90615"/>
        <dbReference type="ChEBI" id="CHEBI:90616"/>
        <dbReference type="EC" id="2.1.1.72"/>
    </reaction>
</comment>
<evidence type="ECO:0000256" key="1">
    <source>
        <dbReference type="ARBA" id="ARBA00006594"/>
    </source>
</evidence>
<keyword evidence="5" id="KW-0949">S-adenosyl-L-methionine</keyword>
<name>A0ABT7ZXR3_9FLAO</name>
<dbReference type="PANTHER" id="PTHR42933">
    <property type="entry name" value="SLR6095 PROTEIN"/>
    <property type="match status" value="1"/>
</dbReference>
<feature type="domain" description="DNA methylase adenine-specific" evidence="8">
    <location>
        <begin position="134"/>
        <end position="497"/>
    </location>
</feature>
<dbReference type="GO" id="GO:0032259">
    <property type="term" value="P:methylation"/>
    <property type="evidence" value="ECO:0007669"/>
    <property type="project" value="UniProtKB-KW"/>
</dbReference>
<evidence type="ECO:0000256" key="3">
    <source>
        <dbReference type="ARBA" id="ARBA00022603"/>
    </source>
</evidence>
<dbReference type="Gene3D" id="3.40.50.150">
    <property type="entry name" value="Vaccinia Virus protein VP39"/>
    <property type="match status" value="1"/>
</dbReference>
<evidence type="ECO:0000259" key="9">
    <source>
        <dbReference type="Pfam" id="PF12161"/>
    </source>
</evidence>
<evidence type="ECO:0000256" key="7">
    <source>
        <dbReference type="ARBA" id="ARBA00047942"/>
    </source>
</evidence>
<evidence type="ECO:0000256" key="6">
    <source>
        <dbReference type="ARBA" id="ARBA00022747"/>
    </source>
</evidence>
<dbReference type="InterPro" id="IPR003356">
    <property type="entry name" value="DNA_methylase_A-5"/>
</dbReference>
<evidence type="ECO:0000256" key="5">
    <source>
        <dbReference type="ARBA" id="ARBA00022691"/>
    </source>
</evidence>
<dbReference type="GO" id="GO:0008168">
    <property type="term" value="F:methyltransferase activity"/>
    <property type="evidence" value="ECO:0007669"/>
    <property type="project" value="UniProtKB-KW"/>
</dbReference>
<dbReference type="EMBL" id="JASDDK010000005">
    <property type="protein sequence ID" value="MDN3493791.1"/>
    <property type="molecule type" value="Genomic_DNA"/>
</dbReference>
<dbReference type="Pfam" id="PF12161">
    <property type="entry name" value="HsdM_N"/>
    <property type="match status" value="1"/>
</dbReference>
<dbReference type="SUPFAM" id="SSF53335">
    <property type="entry name" value="S-adenosyl-L-methionine-dependent methyltransferases"/>
    <property type="match status" value="1"/>
</dbReference>
<accession>A0ABT7ZXR3</accession>
<dbReference type="Pfam" id="PF02384">
    <property type="entry name" value="N6_Mtase"/>
    <property type="match status" value="1"/>
</dbReference>
<evidence type="ECO:0000256" key="4">
    <source>
        <dbReference type="ARBA" id="ARBA00022679"/>
    </source>
</evidence>
<keyword evidence="11" id="KW-1185">Reference proteome</keyword>
<dbReference type="InterPro" id="IPR022749">
    <property type="entry name" value="D12N6_MeTrfase_N"/>
</dbReference>
<proteinExistence type="inferred from homology"/>